<dbReference type="CDD" id="cd09281">
    <property type="entry name" value="UPF0066"/>
    <property type="match status" value="1"/>
</dbReference>
<comment type="similarity">
    <text evidence="2">Belongs to the tRNA methyltransferase O family.</text>
</comment>
<name>A0A240EA85_9GAMM</name>
<dbReference type="InterPro" id="IPR041369">
    <property type="entry name" value="TrmO_C"/>
</dbReference>
<dbReference type="Gene3D" id="3.30.2310.10">
    <property type="entry name" value="YaeB-like"/>
    <property type="match status" value="1"/>
</dbReference>
<dbReference type="InterPro" id="IPR023370">
    <property type="entry name" value="TrmO-like_N"/>
</dbReference>
<keyword evidence="4" id="KW-0489">Methyltransferase</keyword>
<dbReference type="SUPFAM" id="SSF118196">
    <property type="entry name" value="YaeB-like"/>
    <property type="match status" value="1"/>
</dbReference>
<dbReference type="Pfam" id="PF18389">
    <property type="entry name" value="TrmO_C"/>
    <property type="match status" value="1"/>
</dbReference>
<dbReference type="PANTHER" id="PTHR12818:SF0">
    <property type="entry name" value="TRNA (ADENINE(37)-N6)-METHYLTRANSFERASE"/>
    <property type="match status" value="1"/>
</dbReference>
<dbReference type="AlphaFoldDB" id="A0A240EA85"/>
<dbReference type="InterPro" id="IPR040372">
    <property type="entry name" value="YaeB-like"/>
</dbReference>
<evidence type="ECO:0000313" key="4">
    <source>
        <dbReference type="EMBL" id="SNX45562.1"/>
    </source>
</evidence>
<dbReference type="InterPro" id="IPR036414">
    <property type="entry name" value="YaeB_N_sf"/>
</dbReference>
<sequence length="244" mass="27412">MMNNDLLLPIIGYMRSPFTEKFGVPRQPNLTDSISYVVFNAPYDDLNAFLGIEQFSHLWLLWQFHDNKRKNDAKDFKPLIRPPRLGGNQKIGVFASRSMYRPAPVGLSVVQLIAVKREQGETRLYVKGADLLDGTPIIDIKPYLAYVDAVANASSGYAQDAPPLLNVHWSKAATQQKDQLLQQQLINIETLTALAQVLALNPKPAYQNDPEKIYGLSYAQCNVKFTVDRENITILAIEHQLTAS</sequence>
<dbReference type="Gene3D" id="2.40.30.70">
    <property type="entry name" value="YaeB-like"/>
    <property type="match status" value="1"/>
</dbReference>
<keyword evidence="1" id="KW-0949">S-adenosyl-L-methionine</keyword>
<protein>
    <submittedName>
        <fullName evidence="4">tRNA-Thr(GGU) m(6)t(6)A37 methyltransferase TsaA</fullName>
    </submittedName>
</protein>
<evidence type="ECO:0000256" key="1">
    <source>
        <dbReference type="ARBA" id="ARBA00022691"/>
    </source>
</evidence>
<organism evidence="4 5">
    <name type="scientific">Acinetobacter puyangensis</name>
    <dbReference type="NCBI Taxonomy" id="1096779"/>
    <lineage>
        <taxon>Bacteria</taxon>
        <taxon>Pseudomonadati</taxon>
        <taxon>Pseudomonadota</taxon>
        <taxon>Gammaproteobacteria</taxon>
        <taxon>Moraxellales</taxon>
        <taxon>Moraxellaceae</taxon>
        <taxon>Acinetobacter</taxon>
    </lineage>
</organism>
<evidence type="ECO:0000313" key="5">
    <source>
        <dbReference type="Proteomes" id="UP000219042"/>
    </source>
</evidence>
<dbReference type="Proteomes" id="UP000219042">
    <property type="component" value="Unassembled WGS sequence"/>
</dbReference>
<dbReference type="InterPro" id="IPR036413">
    <property type="entry name" value="YaeB-like_sf"/>
</dbReference>
<keyword evidence="4" id="KW-0808">Transferase</keyword>
<evidence type="ECO:0000256" key="2">
    <source>
        <dbReference type="ARBA" id="ARBA00033753"/>
    </source>
</evidence>
<gene>
    <name evidence="4" type="ORF">SAMN05421731_105116</name>
</gene>
<dbReference type="EMBL" id="OANT01000005">
    <property type="protein sequence ID" value="SNX45562.1"/>
    <property type="molecule type" value="Genomic_DNA"/>
</dbReference>
<evidence type="ECO:0000259" key="3">
    <source>
        <dbReference type="PROSITE" id="PS51668"/>
    </source>
</evidence>
<dbReference type="NCBIfam" id="TIGR00104">
    <property type="entry name" value="tRNA_TsaA"/>
    <property type="match status" value="1"/>
</dbReference>
<reference evidence="5" key="1">
    <citation type="submission" date="2016-09" db="EMBL/GenBank/DDBJ databases">
        <authorList>
            <person name="Varghese N."/>
            <person name="Submissions S."/>
        </authorList>
    </citation>
    <scope>NUCLEOTIDE SEQUENCE [LARGE SCALE GENOMIC DNA]</scope>
    <source>
        <strain evidence="5">ANC 4466</strain>
    </source>
</reference>
<dbReference type="PANTHER" id="PTHR12818">
    <property type="entry name" value="TRNA (ADENINE(37)-N6)-METHYLTRANSFERASE"/>
    <property type="match status" value="1"/>
</dbReference>
<dbReference type="Pfam" id="PF01980">
    <property type="entry name" value="TrmO_N"/>
    <property type="match status" value="1"/>
</dbReference>
<dbReference type="GO" id="GO:0032259">
    <property type="term" value="P:methylation"/>
    <property type="evidence" value="ECO:0007669"/>
    <property type="project" value="UniProtKB-KW"/>
</dbReference>
<proteinExistence type="inferred from homology"/>
<feature type="domain" description="TsaA-like" evidence="3">
    <location>
        <begin position="8"/>
        <end position="152"/>
    </location>
</feature>
<accession>A0A240EA85</accession>
<dbReference type="GO" id="GO:0008168">
    <property type="term" value="F:methyltransferase activity"/>
    <property type="evidence" value="ECO:0007669"/>
    <property type="project" value="UniProtKB-KW"/>
</dbReference>
<keyword evidence="5" id="KW-1185">Reference proteome</keyword>
<dbReference type="PROSITE" id="PS51668">
    <property type="entry name" value="TSAA_2"/>
    <property type="match status" value="1"/>
</dbReference>